<dbReference type="Proteomes" id="UP000008721">
    <property type="component" value="Chromosome"/>
</dbReference>
<dbReference type="InterPro" id="IPR014729">
    <property type="entry name" value="Rossmann-like_a/b/a_fold"/>
</dbReference>
<gene>
    <name evidence="3" type="ordered locus">Sulku_0284</name>
</gene>
<dbReference type="eggNOG" id="COG1434">
    <property type="taxonomic scope" value="Bacteria"/>
</dbReference>
<dbReference type="CDD" id="cd06259">
    <property type="entry name" value="YdcF-like"/>
    <property type="match status" value="1"/>
</dbReference>
<keyword evidence="1" id="KW-0472">Membrane</keyword>
<organism evidence="3 4">
    <name type="scientific">Sulfuricurvum kujiense (strain ATCC BAA-921 / DSM 16994 / JCM 11577 / YK-1)</name>
    <dbReference type="NCBI Taxonomy" id="709032"/>
    <lineage>
        <taxon>Bacteria</taxon>
        <taxon>Pseudomonadati</taxon>
        <taxon>Campylobacterota</taxon>
        <taxon>Epsilonproteobacteria</taxon>
        <taxon>Campylobacterales</taxon>
        <taxon>Sulfurimonadaceae</taxon>
        <taxon>Sulfuricurvum</taxon>
    </lineage>
</organism>
<dbReference type="InterPro" id="IPR003848">
    <property type="entry name" value="DUF218"/>
</dbReference>
<feature type="transmembrane region" description="Helical" evidence="1">
    <location>
        <begin position="12"/>
        <end position="29"/>
    </location>
</feature>
<evidence type="ECO:0000313" key="4">
    <source>
        <dbReference type="Proteomes" id="UP000008721"/>
    </source>
</evidence>
<dbReference type="Gene3D" id="3.40.50.620">
    <property type="entry name" value="HUPs"/>
    <property type="match status" value="1"/>
</dbReference>
<dbReference type="GO" id="GO:0000270">
    <property type="term" value="P:peptidoglycan metabolic process"/>
    <property type="evidence" value="ECO:0007669"/>
    <property type="project" value="TreeGrafter"/>
</dbReference>
<dbReference type="InterPro" id="IPR051599">
    <property type="entry name" value="Cell_Envelope_Assoc"/>
</dbReference>
<feature type="domain" description="DUF218" evidence="2">
    <location>
        <begin position="80"/>
        <end position="238"/>
    </location>
</feature>
<dbReference type="HOGENOM" id="CLU_053514_0_0_7"/>
<accession>E4TYH4</accession>
<dbReference type="KEGG" id="sku:Sulku_0284"/>
<evidence type="ECO:0000313" key="3">
    <source>
        <dbReference type="EMBL" id="ADR32951.1"/>
    </source>
</evidence>
<dbReference type="EMBL" id="CP002355">
    <property type="protein sequence ID" value="ADR32951.1"/>
    <property type="molecule type" value="Genomic_DNA"/>
</dbReference>
<dbReference type="STRING" id="709032.Sulku_0284"/>
<dbReference type="OrthoDB" id="9809813at2"/>
<dbReference type="Pfam" id="PF02698">
    <property type="entry name" value="DUF218"/>
    <property type="match status" value="1"/>
</dbReference>
<keyword evidence="4" id="KW-1185">Reference proteome</keyword>
<dbReference type="PANTHER" id="PTHR30336:SF4">
    <property type="entry name" value="ENVELOPE BIOGENESIS FACTOR ELYC"/>
    <property type="match status" value="1"/>
</dbReference>
<evidence type="ECO:0000256" key="1">
    <source>
        <dbReference type="SAM" id="Phobius"/>
    </source>
</evidence>
<name>E4TYH4_SULKY</name>
<sequence length="248" mass="27498">MFELKKLISSFIYPFPIFLISSALALYLLQRGNRRRAKILFVFSFAWITILSYPPFSALLLKPLENAYPKVQLHSPFPRYIHVLGNGHTSSQNIPLSSELSLTSLARVNEGILLYKSHPGMKLIFSGYGGGDSVSNARKNSQLAIALGVNSNDIVILEEAKDTAEEAIAVKKIVGSQPLILVTSASHMVRASSIFRKNGICVIEAPTDFLVKKEDTLWQFPSSGGLRRSECAFHEYLGLLWEKLKGSL</sequence>
<dbReference type="GO" id="GO:0043164">
    <property type="term" value="P:Gram-negative-bacterium-type cell wall biogenesis"/>
    <property type="evidence" value="ECO:0007669"/>
    <property type="project" value="TreeGrafter"/>
</dbReference>
<evidence type="ECO:0000259" key="2">
    <source>
        <dbReference type="Pfam" id="PF02698"/>
    </source>
</evidence>
<keyword evidence="1" id="KW-1133">Transmembrane helix</keyword>
<keyword evidence="1" id="KW-0812">Transmembrane</keyword>
<dbReference type="AlphaFoldDB" id="E4TYH4"/>
<reference evidence="3 4" key="1">
    <citation type="journal article" date="2012" name="Stand. Genomic Sci.">
        <title>Complete genome sequence of the sulfur compounds oxidizing chemolithoautotroph Sulfuricurvum kujiense type strain (YK-1(T)).</title>
        <authorList>
            <person name="Han C."/>
            <person name="Kotsyurbenko O."/>
            <person name="Chertkov O."/>
            <person name="Held B."/>
            <person name="Lapidus A."/>
            <person name="Nolan M."/>
            <person name="Lucas S."/>
            <person name="Hammon N."/>
            <person name="Deshpande S."/>
            <person name="Cheng J.F."/>
            <person name="Tapia R."/>
            <person name="Goodwin L.A."/>
            <person name="Pitluck S."/>
            <person name="Liolios K."/>
            <person name="Pagani I."/>
            <person name="Ivanova N."/>
            <person name="Mavromatis K."/>
            <person name="Mikhailova N."/>
            <person name="Pati A."/>
            <person name="Chen A."/>
            <person name="Palaniappan K."/>
            <person name="Land M."/>
            <person name="Hauser L."/>
            <person name="Chang Y.J."/>
            <person name="Jeffries C.D."/>
            <person name="Brambilla E.M."/>
            <person name="Rohde M."/>
            <person name="Spring S."/>
            <person name="Sikorski J."/>
            <person name="Goker M."/>
            <person name="Woyke T."/>
            <person name="Bristow J."/>
            <person name="Eisen J.A."/>
            <person name="Markowitz V."/>
            <person name="Hugenholtz P."/>
            <person name="Kyrpides N.C."/>
            <person name="Klenk H.P."/>
            <person name="Detter J.C."/>
        </authorList>
    </citation>
    <scope>NUCLEOTIDE SEQUENCE [LARGE SCALE GENOMIC DNA]</scope>
    <source>
        <strain evidence="4">ATCC BAA-921 / DSM 16994 / JCM 11577 / YK-1</strain>
    </source>
</reference>
<dbReference type="GO" id="GO:0005886">
    <property type="term" value="C:plasma membrane"/>
    <property type="evidence" value="ECO:0007669"/>
    <property type="project" value="TreeGrafter"/>
</dbReference>
<feature type="transmembrane region" description="Helical" evidence="1">
    <location>
        <begin position="41"/>
        <end position="61"/>
    </location>
</feature>
<proteinExistence type="predicted"/>
<dbReference type="PANTHER" id="PTHR30336">
    <property type="entry name" value="INNER MEMBRANE PROTEIN, PROBABLE PERMEASE"/>
    <property type="match status" value="1"/>
</dbReference>
<protein>
    <recommendedName>
        <fullName evidence="2">DUF218 domain-containing protein</fullName>
    </recommendedName>
</protein>